<accession>A0A915EN71</accession>
<dbReference type="Pfam" id="PF10146">
    <property type="entry name" value="zf-C4H2"/>
    <property type="match status" value="1"/>
</dbReference>
<evidence type="ECO:0000313" key="3">
    <source>
        <dbReference type="Proteomes" id="UP000887574"/>
    </source>
</evidence>
<sequence>MNIGGLDSAHQAPPMKTCTSCHQLIHRNAPICPMCKCKSRSKNPKKPKRKADLIHRQTTNRLQPTNHTFTDDDHHYIAFKRPSTPCLNAPFPDCPPQQHLINGDDHCLPLPRIPVINPILCAFSKMIVRLYKRDDDRAR</sequence>
<dbReference type="WBParaSite" id="jg7705">
    <property type="protein sequence ID" value="jg7705"/>
    <property type="gene ID" value="jg7705"/>
</dbReference>
<dbReference type="InterPro" id="IPR018482">
    <property type="entry name" value="Znf-C4H2"/>
</dbReference>
<evidence type="ECO:0000313" key="4">
    <source>
        <dbReference type="WBParaSite" id="jg7705"/>
    </source>
</evidence>
<protein>
    <submittedName>
        <fullName evidence="4">C4H2-type domain-containing protein</fullName>
    </submittedName>
</protein>
<dbReference type="PANTHER" id="PTHR31058">
    <property type="entry name" value="ZINC FINGER C4H2 DOMAIN-CONTAINING PROTEIN"/>
    <property type="match status" value="1"/>
</dbReference>
<feature type="region of interest" description="Disordered" evidence="1">
    <location>
        <begin position="39"/>
        <end position="67"/>
    </location>
</feature>
<dbReference type="GO" id="GO:0045666">
    <property type="term" value="P:positive regulation of neuron differentiation"/>
    <property type="evidence" value="ECO:0007669"/>
    <property type="project" value="TreeGrafter"/>
</dbReference>
<dbReference type="GO" id="GO:0005634">
    <property type="term" value="C:nucleus"/>
    <property type="evidence" value="ECO:0007669"/>
    <property type="project" value="TreeGrafter"/>
</dbReference>
<reference evidence="4" key="1">
    <citation type="submission" date="2022-11" db="UniProtKB">
        <authorList>
            <consortium name="WormBaseParasite"/>
        </authorList>
    </citation>
    <scope>IDENTIFICATION</scope>
</reference>
<feature type="compositionally biased region" description="Basic residues" evidence="1">
    <location>
        <begin position="39"/>
        <end position="49"/>
    </location>
</feature>
<dbReference type="PROSITE" id="PS51896">
    <property type="entry name" value="ZF_C4H2"/>
    <property type="match status" value="1"/>
</dbReference>
<dbReference type="AlphaFoldDB" id="A0A915EN71"/>
<dbReference type="InterPro" id="IPR044069">
    <property type="entry name" value="ZF_C4H2"/>
</dbReference>
<dbReference type="PANTHER" id="PTHR31058:SF2">
    <property type="entry name" value="ZINC FINGER C4H2 DOMAIN-CONTAINING PROTEIN"/>
    <property type="match status" value="1"/>
</dbReference>
<keyword evidence="3" id="KW-1185">Reference proteome</keyword>
<feature type="compositionally biased region" description="Polar residues" evidence="1">
    <location>
        <begin position="56"/>
        <end position="67"/>
    </location>
</feature>
<proteinExistence type="predicted"/>
<organism evidence="3 4">
    <name type="scientific">Ditylenchus dipsaci</name>
    <dbReference type="NCBI Taxonomy" id="166011"/>
    <lineage>
        <taxon>Eukaryota</taxon>
        <taxon>Metazoa</taxon>
        <taxon>Ecdysozoa</taxon>
        <taxon>Nematoda</taxon>
        <taxon>Chromadorea</taxon>
        <taxon>Rhabditida</taxon>
        <taxon>Tylenchina</taxon>
        <taxon>Tylenchomorpha</taxon>
        <taxon>Sphaerularioidea</taxon>
        <taxon>Anguinidae</taxon>
        <taxon>Anguininae</taxon>
        <taxon>Ditylenchus</taxon>
    </lineage>
</organism>
<feature type="domain" description="C4H2-type" evidence="2">
    <location>
        <begin position="10"/>
        <end position="52"/>
    </location>
</feature>
<name>A0A915EN71_9BILA</name>
<dbReference type="Proteomes" id="UP000887574">
    <property type="component" value="Unplaced"/>
</dbReference>
<evidence type="ECO:0000256" key="1">
    <source>
        <dbReference type="SAM" id="MobiDB-lite"/>
    </source>
</evidence>
<evidence type="ECO:0000259" key="2">
    <source>
        <dbReference type="PROSITE" id="PS51896"/>
    </source>
</evidence>